<protein>
    <recommendedName>
        <fullName evidence="2">Hemagglutinin</fullName>
    </recommendedName>
</protein>
<feature type="non-terminal residue" evidence="1">
    <location>
        <position position="1"/>
    </location>
</feature>
<evidence type="ECO:0000313" key="1">
    <source>
        <dbReference type="EMBL" id="KAB0757898.1"/>
    </source>
</evidence>
<organism evidence="1">
    <name type="scientific">Pseudomonas aeruginosa</name>
    <dbReference type="NCBI Taxonomy" id="287"/>
    <lineage>
        <taxon>Bacteria</taxon>
        <taxon>Pseudomonadati</taxon>
        <taxon>Pseudomonadota</taxon>
        <taxon>Gammaproteobacteria</taxon>
        <taxon>Pseudomonadales</taxon>
        <taxon>Pseudomonadaceae</taxon>
        <taxon>Pseudomonas</taxon>
    </lineage>
</organism>
<evidence type="ECO:0008006" key="2">
    <source>
        <dbReference type="Google" id="ProtNLM"/>
    </source>
</evidence>
<dbReference type="Pfam" id="PF05594">
    <property type="entry name" value="Fil_haemagg"/>
    <property type="match status" value="1"/>
</dbReference>
<dbReference type="EMBL" id="VZIV01000238">
    <property type="protein sequence ID" value="KAB0757898.1"/>
    <property type="molecule type" value="Genomic_DNA"/>
</dbReference>
<dbReference type="NCBIfam" id="TIGR01731">
    <property type="entry name" value="fil_hemag_20aa"/>
    <property type="match status" value="1"/>
</dbReference>
<proteinExistence type="predicted"/>
<name>A0A643IQF0_PSEAI</name>
<comment type="caution">
    <text evidence="1">The sequence shown here is derived from an EMBL/GenBank/DDBJ whole genome shotgun (WGS) entry which is preliminary data.</text>
</comment>
<gene>
    <name evidence="1" type="ORF">F7O97_31520</name>
</gene>
<accession>A0A643IQF0</accession>
<dbReference type="AlphaFoldDB" id="A0A643IQF0"/>
<dbReference type="InterPro" id="IPR008619">
    <property type="entry name" value="Filamentous_hemagglutn_rpt"/>
</dbReference>
<feature type="non-terminal residue" evidence="1">
    <location>
        <position position="91"/>
    </location>
</feature>
<sequence>NDGLLASDGSFRLELSGGYRGNGRATSLGDFALNAASLDLGNAASLAGGANVTLGAGNLLVNRGRITAAGDLVASAASLNNYGTLGGGGNL</sequence>
<dbReference type="RefSeq" id="WP_151130062.1">
    <property type="nucleotide sequence ID" value="NZ_JACYEG010000238.1"/>
</dbReference>
<dbReference type="InterPro" id="IPR010069">
    <property type="entry name" value="CdiA_FHA1_rpt"/>
</dbReference>
<reference evidence="1" key="1">
    <citation type="submission" date="2019-09" db="EMBL/GenBank/DDBJ databases">
        <title>Whole genome sequence analysis of bacterial isolates in patients.</title>
        <authorList>
            <person name="Jeong K.C."/>
        </authorList>
    </citation>
    <scope>NUCLEOTIDE SEQUENCE</scope>
    <source>
        <strain evidence="1">KCJ3K105</strain>
    </source>
</reference>